<organism evidence="1 2">
    <name type="scientific">Treponema pedis str. T A4</name>
    <dbReference type="NCBI Taxonomy" id="1291379"/>
    <lineage>
        <taxon>Bacteria</taxon>
        <taxon>Pseudomonadati</taxon>
        <taxon>Spirochaetota</taxon>
        <taxon>Spirochaetia</taxon>
        <taxon>Spirochaetales</taxon>
        <taxon>Treponemataceae</taxon>
        <taxon>Treponema</taxon>
    </lineage>
</organism>
<dbReference type="KEGG" id="tped:TPE_1288"/>
<proteinExistence type="predicted"/>
<dbReference type="EMBL" id="CP004120">
    <property type="protein sequence ID" value="AGT43783.1"/>
    <property type="molecule type" value="Genomic_DNA"/>
</dbReference>
<dbReference type="AlphaFoldDB" id="S5ZZN8"/>
<protein>
    <submittedName>
        <fullName evidence="1">Uncharacterized protein</fullName>
    </submittedName>
</protein>
<gene>
    <name evidence="1" type="ORF">TPE_1288</name>
</gene>
<keyword evidence="2" id="KW-1185">Reference proteome</keyword>
<name>S5ZZN8_9SPIR</name>
<reference evidence="1 2" key="1">
    <citation type="journal article" date="2013" name="PLoS ONE">
        <title>Genome-Wide Relatedness of Treponema pedis, from Gingiva and Necrotic Skin Lesions of Pigs, with the Human Oral Pathogen Treponema denticola.</title>
        <authorList>
            <person name="Svartstrom O."/>
            <person name="Mushtaq M."/>
            <person name="Pringle M."/>
            <person name="Segerman B."/>
        </authorList>
    </citation>
    <scope>NUCLEOTIDE SEQUENCE [LARGE SCALE GENOMIC DNA]</scope>
    <source>
        <strain evidence="1">T A4</strain>
    </source>
</reference>
<evidence type="ECO:0000313" key="2">
    <source>
        <dbReference type="Proteomes" id="UP000015620"/>
    </source>
</evidence>
<dbReference type="GeneID" id="301091329"/>
<dbReference type="PATRIC" id="fig|1291379.3.peg.1282"/>
<sequence length="153" mass="17372">MLTERPESSYKDSLKKSAKSFAKAPYFALDIKYRIGQNSQLHSFTASQLHSFTASQLHSFTASQLHSFTASQLHSFTASQLHSFTASQLEGASCPNKQPYSKASRYKTLRTDKFQYRLLKPRPRAKSQSKTDCLFLGFFYITPVNKTARSAER</sequence>
<dbReference type="RefSeq" id="WP_020965083.1">
    <property type="nucleotide sequence ID" value="NC_022097.1"/>
</dbReference>
<dbReference type="Proteomes" id="UP000015620">
    <property type="component" value="Chromosome"/>
</dbReference>
<dbReference type="HOGENOM" id="CLU_1712466_0_0_12"/>
<evidence type="ECO:0000313" key="1">
    <source>
        <dbReference type="EMBL" id="AGT43783.1"/>
    </source>
</evidence>
<accession>S5ZZN8</accession>